<keyword evidence="2" id="KW-1185">Reference proteome</keyword>
<reference evidence="1 2" key="1">
    <citation type="submission" date="2015-01" db="EMBL/GenBank/DDBJ databases">
        <title>Evolution of Trichinella species and genotypes.</title>
        <authorList>
            <person name="Korhonen P.K."/>
            <person name="Edoardo P."/>
            <person name="Giuseppe L.R."/>
            <person name="Gasser R.B."/>
        </authorList>
    </citation>
    <scope>NUCLEOTIDE SEQUENCE [LARGE SCALE GENOMIC DNA]</scope>
    <source>
        <strain evidence="1">ISS2496</strain>
    </source>
</reference>
<dbReference type="AlphaFoldDB" id="A0A0V0ZCL0"/>
<dbReference type="EMBL" id="JYDQ01000242">
    <property type="protein sequence ID" value="KRY10123.1"/>
    <property type="molecule type" value="Genomic_DNA"/>
</dbReference>
<evidence type="ECO:0000313" key="1">
    <source>
        <dbReference type="EMBL" id="KRY10123.1"/>
    </source>
</evidence>
<evidence type="ECO:0000313" key="2">
    <source>
        <dbReference type="Proteomes" id="UP000054783"/>
    </source>
</evidence>
<dbReference type="Proteomes" id="UP000054783">
    <property type="component" value="Unassembled WGS sequence"/>
</dbReference>
<accession>A0A0V0ZCL0</accession>
<proteinExistence type="predicted"/>
<name>A0A0V0ZCL0_9BILA</name>
<comment type="caution">
    <text evidence="1">The sequence shown here is derived from an EMBL/GenBank/DDBJ whole genome shotgun (WGS) entry which is preliminary data.</text>
</comment>
<sequence length="76" mass="8514">MTTRSIANQNRTSPTINDCHVPPYYSTLSTMVRSKCACRGSRVQWFGAYKISSVFFPLLPLNLEYSRRHGLSGTAA</sequence>
<gene>
    <name evidence="1" type="ORF">T12_15839</name>
</gene>
<protein>
    <submittedName>
        <fullName evidence="1">Uncharacterized protein</fullName>
    </submittedName>
</protein>
<organism evidence="1 2">
    <name type="scientific">Trichinella patagoniensis</name>
    <dbReference type="NCBI Taxonomy" id="990121"/>
    <lineage>
        <taxon>Eukaryota</taxon>
        <taxon>Metazoa</taxon>
        <taxon>Ecdysozoa</taxon>
        <taxon>Nematoda</taxon>
        <taxon>Enoplea</taxon>
        <taxon>Dorylaimia</taxon>
        <taxon>Trichinellida</taxon>
        <taxon>Trichinellidae</taxon>
        <taxon>Trichinella</taxon>
    </lineage>
</organism>